<evidence type="ECO:0000256" key="1">
    <source>
        <dbReference type="ARBA" id="ARBA00023002"/>
    </source>
</evidence>
<sequence length="329" mass="35328">MKKRTLGNSGLEVSALGFGCMGLNFSYGHALDTKDAIALIRQAVERGVTFFDTAEVYGPFTNEEIVGAALAPVRERVVIATKFGFNIADGKMAGMDSRPEHIRAVCDASLKRLGVEVIDLFYQHRVDPNVPIEDVAGAVKDLIAQGKVKHFGLSEPGAQTVRRAHAVQPVTALQNEYSLWTRGPESNGILQACEELGIGLVAYSPLGKGFLTGAMGKDTKLGEGDFRSILPRFTPQAMAKNQALVDLLKRIAAGKQATPAQVALAWLLAQKPWIVPIPGTTKLNRLEENLGAADITLSATDLADIEQAAAAIHVEGERYPEQLMATIGR</sequence>
<evidence type="ECO:0000313" key="4">
    <source>
        <dbReference type="Proteomes" id="UP001604002"/>
    </source>
</evidence>
<proteinExistence type="predicted"/>
<dbReference type="Proteomes" id="UP001604002">
    <property type="component" value="Unassembled WGS sequence"/>
</dbReference>
<keyword evidence="1" id="KW-0560">Oxidoreductase</keyword>
<protein>
    <submittedName>
        <fullName evidence="3">Aldo/keto reductase</fullName>
    </submittedName>
</protein>
<accession>A0ABW6ZSM2</accession>
<evidence type="ECO:0000259" key="2">
    <source>
        <dbReference type="Pfam" id="PF00248"/>
    </source>
</evidence>
<dbReference type="RefSeq" id="WP_393991588.1">
    <property type="nucleotide sequence ID" value="NZ_JBAFVH010000003.1"/>
</dbReference>
<dbReference type="InterPro" id="IPR050791">
    <property type="entry name" value="Aldo-Keto_reductase"/>
</dbReference>
<dbReference type="CDD" id="cd19078">
    <property type="entry name" value="AKR_AKR13C1_2"/>
    <property type="match status" value="1"/>
</dbReference>
<organism evidence="3 4">
    <name type="scientific">Xanthobacter oligotrophicus</name>
    <dbReference type="NCBI Taxonomy" id="2607286"/>
    <lineage>
        <taxon>Bacteria</taxon>
        <taxon>Pseudomonadati</taxon>
        <taxon>Pseudomonadota</taxon>
        <taxon>Alphaproteobacteria</taxon>
        <taxon>Hyphomicrobiales</taxon>
        <taxon>Xanthobacteraceae</taxon>
        <taxon>Xanthobacter</taxon>
    </lineage>
</organism>
<gene>
    <name evidence="3" type="ORF">V5F32_05470</name>
</gene>
<dbReference type="InterPro" id="IPR023210">
    <property type="entry name" value="NADP_OxRdtase_dom"/>
</dbReference>
<dbReference type="PANTHER" id="PTHR43625">
    <property type="entry name" value="AFLATOXIN B1 ALDEHYDE REDUCTASE"/>
    <property type="match status" value="1"/>
</dbReference>
<dbReference type="PANTHER" id="PTHR43625:SF77">
    <property type="entry name" value="ALDO-KETO REDUCTASE"/>
    <property type="match status" value="1"/>
</dbReference>
<dbReference type="Gene3D" id="3.20.20.100">
    <property type="entry name" value="NADP-dependent oxidoreductase domain"/>
    <property type="match status" value="1"/>
</dbReference>
<keyword evidence="4" id="KW-1185">Reference proteome</keyword>
<reference evidence="3 4" key="1">
    <citation type="submission" date="2024-02" db="EMBL/GenBank/DDBJ databases">
        <title>Expansion and revision of Xanthobacter and proposal of Roseixanthobacter gen. nov.</title>
        <authorList>
            <person name="Soltysiak M.P.M."/>
            <person name="Jalihal A."/>
            <person name="Ory A."/>
            <person name="Chrisophersen C."/>
            <person name="Lee A.D."/>
            <person name="Boulton J."/>
            <person name="Springer M."/>
        </authorList>
    </citation>
    <scope>NUCLEOTIDE SEQUENCE [LARGE SCALE GENOMIC DNA]</scope>
    <source>
        <strain evidence="3 4">23A</strain>
    </source>
</reference>
<dbReference type="SUPFAM" id="SSF51430">
    <property type="entry name" value="NAD(P)-linked oxidoreductase"/>
    <property type="match status" value="1"/>
</dbReference>
<evidence type="ECO:0000313" key="3">
    <source>
        <dbReference type="EMBL" id="MFG1371603.1"/>
    </source>
</evidence>
<dbReference type="EMBL" id="JBAFVH010000003">
    <property type="protein sequence ID" value="MFG1371603.1"/>
    <property type="molecule type" value="Genomic_DNA"/>
</dbReference>
<dbReference type="Pfam" id="PF00248">
    <property type="entry name" value="Aldo_ket_red"/>
    <property type="match status" value="1"/>
</dbReference>
<feature type="domain" description="NADP-dependent oxidoreductase" evidence="2">
    <location>
        <begin position="16"/>
        <end position="308"/>
    </location>
</feature>
<comment type="caution">
    <text evidence="3">The sequence shown here is derived from an EMBL/GenBank/DDBJ whole genome shotgun (WGS) entry which is preliminary data.</text>
</comment>
<dbReference type="InterPro" id="IPR036812">
    <property type="entry name" value="NAD(P)_OxRdtase_dom_sf"/>
</dbReference>
<name>A0ABW6ZSM2_9HYPH</name>